<dbReference type="RefSeq" id="WP_181549579.1">
    <property type="nucleotide sequence ID" value="NZ_JACDUS010000001.1"/>
</dbReference>
<evidence type="ECO:0000313" key="2">
    <source>
        <dbReference type="Proteomes" id="UP000525298"/>
    </source>
</evidence>
<protein>
    <submittedName>
        <fullName evidence="1">Uncharacterized protein</fullName>
    </submittedName>
</protein>
<dbReference type="EMBL" id="JACDUS010000001">
    <property type="protein sequence ID" value="MBA2879893.1"/>
    <property type="molecule type" value="Genomic_DNA"/>
</dbReference>
<reference evidence="1 2" key="1">
    <citation type="submission" date="2020-07" db="EMBL/GenBank/DDBJ databases">
        <title>Genomic Encyclopedia of Type Strains, Phase IV (KMG-IV): sequencing the most valuable type-strain genomes for metagenomic binning, comparative biology and taxonomic classification.</title>
        <authorList>
            <person name="Goeker M."/>
        </authorList>
    </citation>
    <scope>NUCLEOTIDE SEQUENCE [LARGE SCALE GENOMIC DNA]</scope>
    <source>
        <strain evidence="1 2">DSM 17721</strain>
    </source>
</reference>
<comment type="caution">
    <text evidence="1">The sequence shown here is derived from an EMBL/GenBank/DDBJ whole genome shotgun (WGS) entry which is preliminary data.</text>
</comment>
<accession>A0A7W0C695</accession>
<gene>
    <name evidence="1" type="ORF">HNR65_000200</name>
</gene>
<dbReference type="Proteomes" id="UP000525298">
    <property type="component" value="Unassembled WGS sequence"/>
</dbReference>
<keyword evidence="2" id="KW-1185">Reference proteome</keyword>
<sequence length="273" mass="30517">MSFKQNLKQKIEIDRLTRQVLASLTPTESGTHIDKTAMRQLLDKAGYQKRIERGTEMLSRDFNAQLPEIIVLDAELPLYRTNPADVVMRKNPVLKEMLSIRNAMRILNDKDVVVSRKTDTVMMVHGQCVHKLDLDYSRKDISALGRQGAAGLEEAASGDVVESLELFAELLDLRPAPASAKLPETWIWGQRGVDRNNAQVFGNPLILFFPSENRLNLFHTAVAGTGRTSKKAIEDMLAKGGKADLEDTAIFDWLVDQVMEHPPAHKPIDSFSA</sequence>
<evidence type="ECO:0000313" key="1">
    <source>
        <dbReference type="EMBL" id="MBA2879893.1"/>
    </source>
</evidence>
<organism evidence="1 2">
    <name type="scientific">Desulfosalsimonas propionicica</name>
    <dbReference type="NCBI Taxonomy" id="332175"/>
    <lineage>
        <taxon>Bacteria</taxon>
        <taxon>Pseudomonadati</taxon>
        <taxon>Thermodesulfobacteriota</taxon>
        <taxon>Desulfobacteria</taxon>
        <taxon>Desulfobacterales</taxon>
        <taxon>Desulfosalsimonadaceae</taxon>
        <taxon>Desulfosalsimonas</taxon>
    </lineage>
</organism>
<proteinExistence type="predicted"/>
<name>A0A7W0C695_9BACT</name>
<dbReference type="AlphaFoldDB" id="A0A7W0C695"/>